<organism evidence="1">
    <name type="scientific">Rhizophora mucronata</name>
    <name type="common">Asiatic mangrove</name>
    <dbReference type="NCBI Taxonomy" id="61149"/>
    <lineage>
        <taxon>Eukaryota</taxon>
        <taxon>Viridiplantae</taxon>
        <taxon>Streptophyta</taxon>
        <taxon>Embryophyta</taxon>
        <taxon>Tracheophyta</taxon>
        <taxon>Spermatophyta</taxon>
        <taxon>Magnoliopsida</taxon>
        <taxon>eudicotyledons</taxon>
        <taxon>Gunneridae</taxon>
        <taxon>Pentapetalae</taxon>
        <taxon>rosids</taxon>
        <taxon>fabids</taxon>
        <taxon>Malpighiales</taxon>
        <taxon>Rhizophoraceae</taxon>
        <taxon>Rhizophora</taxon>
    </lineage>
</organism>
<dbReference type="EMBL" id="GGEC01079157">
    <property type="protein sequence ID" value="MBX59641.1"/>
    <property type="molecule type" value="Transcribed_RNA"/>
</dbReference>
<proteinExistence type="predicted"/>
<reference evidence="1" key="1">
    <citation type="submission" date="2018-02" db="EMBL/GenBank/DDBJ databases">
        <title>Rhizophora mucronata_Transcriptome.</title>
        <authorList>
            <person name="Meera S.P."/>
            <person name="Sreeshan A."/>
            <person name="Augustine A."/>
        </authorList>
    </citation>
    <scope>NUCLEOTIDE SEQUENCE</scope>
    <source>
        <tissue evidence="1">Leaf</tissue>
    </source>
</reference>
<evidence type="ECO:0000313" key="1">
    <source>
        <dbReference type="EMBL" id="MBX59641.1"/>
    </source>
</evidence>
<dbReference type="AlphaFoldDB" id="A0A2P2PY23"/>
<accession>A0A2P2PY23</accession>
<name>A0A2P2PY23_RHIMU</name>
<sequence>MLLREQDQHNLHSFLRNKMKNFRPLFKYLAG</sequence>
<protein>
    <submittedName>
        <fullName evidence="1">Uncharacterized protein</fullName>
    </submittedName>
</protein>